<name>A0A932M1D9_UNCTE</name>
<gene>
    <name evidence="1" type="ORF">HYY65_06725</name>
</gene>
<dbReference type="AlphaFoldDB" id="A0A932M1D9"/>
<dbReference type="Proteomes" id="UP000741360">
    <property type="component" value="Unassembled WGS sequence"/>
</dbReference>
<dbReference type="EMBL" id="JACPSX010000122">
    <property type="protein sequence ID" value="MBI3014741.1"/>
    <property type="molecule type" value="Genomic_DNA"/>
</dbReference>
<accession>A0A932M1D9</accession>
<proteinExistence type="predicted"/>
<evidence type="ECO:0000313" key="2">
    <source>
        <dbReference type="Proteomes" id="UP000741360"/>
    </source>
</evidence>
<reference evidence="1" key="1">
    <citation type="submission" date="2020-07" db="EMBL/GenBank/DDBJ databases">
        <title>Huge and variable diversity of episymbiotic CPR bacteria and DPANN archaea in groundwater ecosystems.</title>
        <authorList>
            <person name="He C.Y."/>
            <person name="Keren R."/>
            <person name="Whittaker M."/>
            <person name="Farag I.F."/>
            <person name="Doudna J."/>
            <person name="Cate J.H.D."/>
            <person name="Banfield J.F."/>
        </authorList>
    </citation>
    <scope>NUCLEOTIDE SEQUENCE</scope>
    <source>
        <strain evidence="1">NC_groundwater_717_Ag_S-0.2um_59_8</strain>
    </source>
</reference>
<protein>
    <submittedName>
        <fullName evidence="1">Uncharacterized protein</fullName>
    </submittedName>
</protein>
<sequence length="73" mass="8448">MATRGNILDAIKKYYRDVDESIDHLAKDIIMDIAERRLPQDGRGSDRCRTPIQILLIHNRLENHSCCDRVPCV</sequence>
<comment type="caution">
    <text evidence="1">The sequence shown here is derived from an EMBL/GenBank/DDBJ whole genome shotgun (WGS) entry which is preliminary data.</text>
</comment>
<evidence type="ECO:0000313" key="1">
    <source>
        <dbReference type="EMBL" id="MBI3014741.1"/>
    </source>
</evidence>
<organism evidence="1 2">
    <name type="scientific">Tectimicrobiota bacterium</name>
    <dbReference type="NCBI Taxonomy" id="2528274"/>
    <lineage>
        <taxon>Bacteria</taxon>
        <taxon>Pseudomonadati</taxon>
        <taxon>Nitrospinota/Tectimicrobiota group</taxon>
        <taxon>Candidatus Tectimicrobiota</taxon>
    </lineage>
</organism>